<keyword evidence="3" id="KW-1185">Reference proteome</keyword>
<evidence type="ECO:0000313" key="2">
    <source>
        <dbReference type="EMBL" id="MCY9692360.1"/>
    </source>
</evidence>
<sequence length="608" mass="69911">MSTFWEINLNALKSSGKYVDLIKELDQVNPSAHSILANLNKHDYFQSVIEHNHIHDMNSLRSVVILGFEQGMIAEELLKRCLRQTTILVIDSDLESLKYVLMSRDLSEILIDPRLVLMIARETILKNTLKTYFLQKNTLFLTNRVLYVDQPIYEPTKPNYTMWLKEQFVLARQGLITLLGNSAEDTLLGLKNTVNNIENVINSYPLDLMKERLSKIPAVCVAAGPSLEKNISVLKQMKDHVVVIAVDTIAERLRKEGIVPNFVCSMERGEEVYESFYKGKTFDEKTILIGLSLLDPRIIREFEGGKSVVSPAQMPFDNWLKDSFSNLTFLDSGHSAAHLNYSLAVHLGCDPIILVGQDLAYGSVGSTHAKGTYDENEYIKQRSDLNQFHEKEMKFSVPGFYGGEVLTNRWWVLFRQWFEENIPKHPNKGINATEGGAFIKGAEHLSLIDVFNHYCNKSVDFSVLNTNDYSDNKLLKSEQIAHFLPRINEVIHQNEKYRGKLKKLLIDIETLNNHRKWEESKVKVLTNIVDFDRRITLELSTDKNLAQTIQYANFTYRSKMNRLIELEDFSHVQQVYAYLKEFITTIIYYAEKLNELYQLLVSNVMASS</sequence>
<gene>
    <name evidence="2" type="ORF">M5X19_05470</name>
</gene>
<dbReference type="RefSeq" id="WP_268613949.1">
    <property type="nucleotide sequence ID" value="NZ_JAMDMX010000012.1"/>
</dbReference>
<evidence type="ECO:0000259" key="1">
    <source>
        <dbReference type="Pfam" id="PF01973"/>
    </source>
</evidence>
<comment type="caution">
    <text evidence="2">The sequence shown here is derived from an EMBL/GenBank/DDBJ whole genome shotgun (WGS) entry which is preliminary data.</text>
</comment>
<proteinExistence type="predicted"/>
<dbReference type="Pfam" id="PF01973">
    <property type="entry name" value="MptE-like"/>
    <property type="match status" value="1"/>
</dbReference>
<dbReference type="PANTHER" id="PTHR41786:SF1">
    <property type="entry name" value="6-HYDROXYMETHYLPTERIN DIPHOSPHOKINASE MPTE-LIKE DOMAIN-CONTAINING PROTEIN"/>
    <property type="match status" value="1"/>
</dbReference>
<dbReference type="EMBL" id="JAMDMX010000012">
    <property type="protein sequence ID" value="MCY9692360.1"/>
    <property type="molecule type" value="Genomic_DNA"/>
</dbReference>
<feature type="domain" description="6-hydroxymethylpterin diphosphokinase MptE-like" evidence="1">
    <location>
        <begin position="191"/>
        <end position="362"/>
    </location>
</feature>
<protein>
    <submittedName>
        <fullName evidence="2">DUF115 domain-containing protein</fullName>
    </submittedName>
</protein>
<dbReference type="PANTHER" id="PTHR41786">
    <property type="entry name" value="MOTILITY ACCESSORY FACTOR MAF"/>
    <property type="match status" value="1"/>
</dbReference>
<evidence type="ECO:0000313" key="3">
    <source>
        <dbReference type="Proteomes" id="UP001527099"/>
    </source>
</evidence>
<organism evidence="2 3">
    <name type="scientific">Paenibacillus alginolyticus</name>
    <dbReference type="NCBI Taxonomy" id="59839"/>
    <lineage>
        <taxon>Bacteria</taxon>
        <taxon>Bacillati</taxon>
        <taxon>Bacillota</taxon>
        <taxon>Bacilli</taxon>
        <taxon>Bacillales</taxon>
        <taxon>Paenibacillaceae</taxon>
        <taxon>Paenibacillus</taxon>
    </lineage>
</organism>
<reference evidence="2 3" key="1">
    <citation type="submission" date="2022-05" db="EMBL/GenBank/DDBJ databases">
        <title>Genome Sequencing of Bee-Associated Microbes.</title>
        <authorList>
            <person name="Dunlap C."/>
        </authorList>
    </citation>
    <scope>NUCLEOTIDE SEQUENCE [LARGE SCALE GENOMIC DNA]</scope>
    <source>
        <strain evidence="2 3">NRRL B-14421</strain>
    </source>
</reference>
<dbReference type="InterPro" id="IPR002826">
    <property type="entry name" value="MptE-like"/>
</dbReference>
<accession>A0ABT4G859</accession>
<dbReference type="Proteomes" id="UP001527099">
    <property type="component" value="Unassembled WGS sequence"/>
</dbReference>
<name>A0ABT4G859_9BACL</name>